<evidence type="ECO:0008006" key="4">
    <source>
        <dbReference type="Google" id="ProtNLM"/>
    </source>
</evidence>
<dbReference type="AlphaFoldDB" id="A0A8H9J154"/>
<reference evidence="2" key="1">
    <citation type="journal article" date="2014" name="Int. J. Syst. Evol. Microbiol.">
        <title>Complete genome sequence of Corynebacterium casei LMG S-19264T (=DSM 44701T), isolated from a smear-ripened cheese.</title>
        <authorList>
            <consortium name="US DOE Joint Genome Institute (JGI-PGF)"/>
            <person name="Walter F."/>
            <person name="Albersmeier A."/>
            <person name="Kalinowski J."/>
            <person name="Ruckert C."/>
        </authorList>
    </citation>
    <scope>NUCLEOTIDE SEQUENCE</scope>
    <source>
        <strain evidence="2">CGMCC 4.7679</strain>
    </source>
</reference>
<dbReference type="Pfam" id="PF21274">
    <property type="entry name" value="Rng_hyd_C"/>
    <property type="match status" value="1"/>
</dbReference>
<name>A0A8H9J154_9PSEU</name>
<comment type="caution">
    <text evidence="2">The sequence shown here is derived from an EMBL/GenBank/DDBJ whole genome shotgun (WGS) entry which is preliminary data.</text>
</comment>
<dbReference type="RefSeq" id="WP_229881127.1">
    <property type="nucleotide sequence ID" value="NZ_BNAV01000008.1"/>
</dbReference>
<organism evidence="2 3">
    <name type="scientific">Amycolatopsis bartoniae</name>
    <dbReference type="NCBI Taxonomy" id="941986"/>
    <lineage>
        <taxon>Bacteria</taxon>
        <taxon>Bacillati</taxon>
        <taxon>Actinomycetota</taxon>
        <taxon>Actinomycetes</taxon>
        <taxon>Pseudonocardiales</taxon>
        <taxon>Pseudonocardiaceae</taxon>
        <taxon>Amycolatopsis</taxon>
    </lineage>
</organism>
<dbReference type="EMBL" id="BNAV01000008">
    <property type="protein sequence ID" value="GHF70098.1"/>
    <property type="molecule type" value="Genomic_DNA"/>
</dbReference>
<accession>A0A8H9J154</accession>
<dbReference type="Gene3D" id="3.40.30.120">
    <property type="match status" value="1"/>
</dbReference>
<keyword evidence="3" id="KW-1185">Reference proteome</keyword>
<gene>
    <name evidence="2" type="ORF">GCM10017566_49800</name>
</gene>
<proteinExistence type="predicted"/>
<reference evidence="2" key="2">
    <citation type="submission" date="2020-09" db="EMBL/GenBank/DDBJ databases">
        <authorList>
            <person name="Sun Q."/>
            <person name="Zhou Y."/>
        </authorList>
    </citation>
    <scope>NUCLEOTIDE SEQUENCE</scope>
    <source>
        <strain evidence="2">CGMCC 4.7679</strain>
    </source>
</reference>
<feature type="region of interest" description="Disordered" evidence="1">
    <location>
        <begin position="141"/>
        <end position="173"/>
    </location>
</feature>
<dbReference type="Proteomes" id="UP000658656">
    <property type="component" value="Unassembled WGS sequence"/>
</dbReference>
<evidence type="ECO:0000313" key="3">
    <source>
        <dbReference type="Proteomes" id="UP000658656"/>
    </source>
</evidence>
<protein>
    <recommendedName>
        <fullName evidence="4">FAD-dependent oxidoreductase</fullName>
    </recommendedName>
</protein>
<evidence type="ECO:0000256" key="1">
    <source>
        <dbReference type="SAM" id="MobiDB-lite"/>
    </source>
</evidence>
<evidence type="ECO:0000313" key="2">
    <source>
        <dbReference type="EMBL" id="GHF70098.1"/>
    </source>
</evidence>
<sequence length="195" mass="21120">MRPDPHSRAIQAVVRDLLATRDGTTYVFERTSGISLRYDLGDEQPLVGRNAPDFHLADGTRLGELMRDGRGVALDFSADGCLRDVAAHHGDRIRYAAGPALDDLGFGAVLVRPDGIVAWAGDRAPDRASFEKAVTRWFSNAGSSGQGSREVAGRTAGQVQHRGRRAPSTRDGPVGSEWTRAWFGELRGRRIRAGA</sequence>